<evidence type="ECO:0000256" key="1">
    <source>
        <dbReference type="ARBA" id="ARBA00004613"/>
    </source>
</evidence>
<dbReference type="PANTHER" id="PTHR11407">
    <property type="entry name" value="LYSOZYME C"/>
    <property type="match status" value="1"/>
</dbReference>
<dbReference type="Gene3D" id="1.10.530.10">
    <property type="match status" value="1"/>
</dbReference>
<keyword evidence="5" id="KW-1015">Disulfide bond</keyword>
<keyword evidence="9" id="KW-1185">Reference proteome</keyword>
<dbReference type="EC" id="3.2.1.17" evidence="2"/>
<dbReference type="InterPro" id="IPR023346">
    <property type="entry name" value="Lysozyme-like_dom_sf"/>
</dbReference>
<dbReference type="AlphaFoldDB" id="A0A8C0AUJ1"/>
<evidence type="ECO:0000256" key="2">
    <source>
        <dbReference type="ARBA" id="ARBA00012732"/>
    </source>
</evidence>
<evidence type="ECO:0000256" key="6">
    <source>
        <dbReference type="SAM" id="MobiDB-lite"/>
    </source>
</evidence>
<organism evidence="8 9">
    <name type="scientific">Buteo japonicus</name>
    <dbReference type="NCBI Taxonomy" id="224669"/>
    <lineage>
        <taxon>Eukaryota</taxon>
        <taxon>Metazoa</taxon>
        <taxon>Chordata</taxon>
        <taxon>Craniata</taxon>
        <taxon>Vertebrata</taxon>
        <taxon>Euteleostomi</taxon>
        <taxon>Archelosauria</taxon>
        <taxon>Archosauria</taxon>
        <taxon>Dinosauria</taxon>
        <taxon>Saurischia</taxon>
        <taxon>Theropoda</taxon>
        <taxon>Coelurosauria</taxon>
        <taxon>Aves</taxon>
        <taxon>Neognathae</taxon>
        <taxon>Neoaves</taxon>
        <taxon>Telluraves</taxon>
        <taxon>Accipitrimorphae</taxon>
        <taxon>Accipitriformes</taxon>
        <taxon>Accipitridae</taxon>
        <taxon>Accipitrinae</taxon>
        <taxon>Buteo</taxon>
    </lineage>
</organism>
<dbReference type="GO" id="GO:0042742">
    <property type="term" value="P:defense response to bacterium"/>
    <property type="evidence" value="ECO:0007669"/>
    <property type="project" value="UniProtKB-KW"/>
</dbReference>
<dbReference type="SUPFAM" id="SSF53955">
    <property type="entry name" value="Lysozyme-like"/>
    <property type="match status" value="1"/>
</dbReference>
<proteinExistence type="predicted"/>
<evidence type="ECO:0000313" key="9">
    <source>
        <dbReference type="Proteomes" id="UP000694555"/>
    </source>
</evidence>
<evidence type="ECO:0000256" key="5">
    <source>
        <dbReference type="ARBA" id="ARBA00023157"/>
    </source>
</evidence>
<feature type="region of interest" description="Disordered" evidence="6">
    <location>
        <begin position="136"/>
        <end position="157"/>
    </location>
</feature>
<sequence>CANWGMGSPLLLLALLTTITKAKAFSRCEPAHVLQEEGLDGYGGYSLASRLCVAFNESTFNTAAQSVEADGGADYSIFQISSQLWGTDDRSPSDNHRRMACRDTTALLPQSQPQDWRQQAEPSFSAQLHPLAKMEPWRHEGPNLGNPMPVAAGSSGW</sequence>
<name>A0A8C0AUJ1_9AVES</name>
<dbReference type="PANTHER" id="PTHR11407:SF63">
    <property type="entry name" value="LYSOZYME C"/>
    <property type="match status" value="1"/>
</dbReference>
<dbReference type="GO" id="GO:0005576">
    <property type="term" value="C:extracellular region"/>
    <property type="evidence" value="ECO:0007669"/>
    <property type="project" value="UniProtKB-SubCell"/>
</dbReference>
<keyword evidence="4" id="KW-0929">Antimicrobial</keyword>
<keyword evidence="7" id="KW-0732">Signal</keyword>
<dbReference type="GO" id="GO:0003796">
    <property type="term" value="F:lysozyme activity"/>
    <property type="evidence" value="ECO:0007669"/>
    <property type="project" value="UniProtKB-EC"/>
</dbReference>
<comment type="subcellular location">
    <subcellularLocation>
        <location evidence="1">Secreted</location>
    </subcellularLocation>
</comment>
<dbReference type="Pfam" id="PF00062">
    <property type="entry name" value="Lys"/>
    <property type="match status" value="1"/>
</dbReference>
<keyword evidence="3" id="KW-0964">Secreted</keyword>
<evidence type="ECO:0000256" key="4">
    <source>
        <dbReference type="ARBA" id="ARBA00022638"/>
    </source>
</evidence>
<reference evidence="8" key="1">
    <citation type="submission" date="2025-08" db="UniProtKB">
        <authorList>
            <consortium name="Ensembl"/>
        </authorList>
    </citation>
    <scope>IDENTIFICATION</scope>
</reference>
<dbReference type="InterPro" id="IPR001916">
    <property type="entry name" value="Glyco_hydro_22"/>
</dbReference>
<dbReference type="SMART" id="SM00263">
    <property type="entry name" value="LYZ1"/>
    <property type="match status" value="1"/>
</dbReference>
<protein>
    <recommendedName>
        <fullName evidence="2">lysozyme</fullName>
        <ecNumber evidence="2">3.2.1.17</ecNumber>
    </recommendedName>
</protein>
<reference evidence="8" key="2">
    <citation type="submission" date="2025-09" db="UniProtKB">
        <authorList>
            <consortium name="Ensembl"/>
        </authorList>
    </citation>
    <scope>IDENTIFICATION</scope>
</reference>
<accession>A0A8C0AUJ1</accession>
<dbReference type="GO" id="GO:0031640">
    <property type="term" value="P:killing of cells of another organism"/>
    <property type="evidence" value="ECO:0007669"/>
    <property type="project" value="UniProtKB-KW"/>
</dbReference>
<feature type="chain" id="PRO_5034613913" description="lysozyme" evidence="7">
    <location>
        <begin position="25"/>
        <end position="157"/>
    </location>
</feature>
<dbReference type="Proteomes" id="UP000694555">
    <property type="component" value="Unplaced"/>
</dbReference>
<evidence type="ECO:0000256" key="3">
    <source>
        <dbReference type="ARBA" id="ARBA00022525"/>
    </source>
</evidence>
<evidence type="ECO:0000256" key="7">
    <source>
        <dbReference type="SAM" id="SignalP"/>
    </source>
</evidence>
<feature type="signal peptide" evidence="7">
    <location>
        <begin position="1"/>
        <end position="24"/>
    </location>
</feature>
<evidence type="ECO:0000313" key="8">
    <source>
        <dbReference type="Ensembl" id="ENSBJAP00000007377.1"/>
    </source>
</evidence>
<dbReference type="PROSITE" id="PS51348">
    <property type="entry name" value="GLYCOSYL_HYDROL_F22_2"/>
    <property type="match status" value="1"/>
</dbReference>
<keyword evidence="4" id="KW-0081">Bacteriolytic enzyme</keyword>
<dbReference type="Ensembl" id="ENSBJAT00000007592.1">
    <property type="protein sequence ID" value="ENSBJAP00000007377.1"/>
    <property type="gene ID" value="ENSBJAG00000005157.1"/>
</dbReference>